<evidence type="ECO:0000256" key="1">
    <source>
        <dbReference type="PROSITE-ProRule" id="PRU01373"/>
    </source>
</evidence>
<dbReference type="GO" id="GO:0008360">
    <property type="term" value="P:regulation of cell shape"/>
    <property type="evidence" value="ECO:0007669"/>
    <property type="project" value="UniProtKB-UniRule"/>
</dbReference>
<feature type="active site" description="Proton donor/acceptor" evidence="1">
    <location>
        <position position="132"/>
    </location>
</feature>
<dbReference type="EMBL" id="WTVA01000015">
    <property type="protein sequence ID" value="MZR24094.1"/>
    <property type="molecule type" value="Genomic_DNA"/>
</dbReference>
<dbReference type="OrthoDB" id="9804204at2"/>
<dbReference type="AlphaFoldDB" id="A0A845MQ16"/>
<dbReference type="PROSITE" id="PS52029">
    <property type="entry name" value="LD_TPASE"/>
    <property type="match status" value="1"/>
</dbReference>
<keyword evidence="1" id="KW-0961">Cell wall biogenesis/degradation</keyword>
<protein>
    <submittedName>
        <fullName evidence="3">L,D-transpeptidase family protein</fullName>
    </submittedName>
</protein>
<dbReference type="GO" id="GO:0016740">
    <property type="term" value="F:transferase activity"/>
    <property type="evidence" value="ECO:0007669"/>
    <property type="project" value="InterPro"/>
</dbReference>
<evidence type="ECO:0000313" key="4">
    <source>
        <dbReference type="Proteomes" id="UP000445696"/>
    </source>
</evidence>
<reference evidence="3 4" key="1">
    <citation type="journal article" date="2014" name="Int. J. Syst. Evol. Microbiol.">
        <title>Sneathiella chungangensis sp. nov., isolated from a marine sand, and emended description of the genus Sneathiella.</title>
        <authorList>
            <person name="Siamphan C."/>
            <person name="Kim H."/>
            <person name="Lee J.S."/>
            <person name="Kim W."/>
        </authorList>
    </citation>
    <scope>NUCLEOTIDE SEQUENCE [LARGE SCALE GENOMIC DNA]</scope>
    <source>
        <strain evidence="3 4">KCTC 32476</strain>
    </source>
</reference>
<feature type="domain" description="L,D-TPase catalytic" evidence="2">
    <location>
        <begin position="1"/>
        <end position="168"/>
    </location>
</feature>
<dbReference type="Pfam" id="PF03734">
    <property type="entry name" value="YkuD"/>
    <property type="match status" value="1"/>
</dbReference>
<comment type="caution">
    <text evidence="3">The sequence shown here is derived from an EMBL/GenBank/DDBJ whole genome shotgun (WGS) entry which is preliminary data.</text>
</comment>
<dbReference type="PANTHER" id="PTHR38589">
    <property type="entry name" value="BLR0621 PROTEIN"/>
    <property type="match status" value="1"/>
</dbReference>
<proteinExistence type="predicted"/>
<dbReference type="GO" id="GO:0009252">
    <property type="term" value="P:peptidoglycan biosynthetic process"/>
    <property type="evidence" value="ECO:0007669"/>
    <property type="project" value="UniProtKB-KW"/>
</dbReference>
<accession>A0A845MQ16</accession>
<sequence length="170" mass="18856">MDIIVTLIDGARGRLRFGSLDVDCALGKSGITTEKREGDHATPAGRFPLRKLFYRADRMAAPRCALPTAEIDILDGWCDDPDHELYNKYVRLPFGARHERLWREDPLYDLVVVLGHNDDPPVAGAGSCIFLHVAHGDYRGTEGCVALKKEDLLTLLAAIGEDTRMEVRAP</sequence>
<evidence type="ECO:0000313" key="3">
    <source>
        <dbReference type="EMBL" id="MZR24094.1"/>
    </source>
</evidence>
<keyword evidence="4" id="KW-1185">Reference proteome</keyword>
<organism evidence="3 4">
    <name type="scientific">Sneathiella chungangensis</name>
    <dbReference type="NCBI Taxonomy" id="1418234"/>
    <lineage>
        <taxon>Bacteria</taxon>
        <taxon>Pseudomonadati</taxon>
        <taxon>Pseudomonadota</taxon>
        <taxon>Alphaproteobacteria</taxon>
        <taxon>Sneathiellales</taxon>
        <taxon>Sneathiellaceae</taxon>
        <taxon>Sneathiella</taxon>
    </lineage>
</organism>
<feature type="active site" description="Nucleophile" evidence="1">
    <location>
        <position position="144"/>
    </location>
</feature>
<name>A0A845MQ16_9PROT</name>
<keyword evidence="1" id="KW-0573">Peptidoglycan synthesis</keyword>
<dbReference type="Proteomes" id="UP000445696">
    <property type="component" value="Unassembled WGS sequence"/>
</dbReference>
<evidence type="ECO:0000259" key="2">
    <source>
        <dbReference type="PROSITE" id="PS52029"/>
    </source>
</evidence>
<dbReference type="GO" id="GO:0071555">
    <property type="term" value="P:cell wall organization"/>
    <property type="evidence" value="ECO:0007669"/>
    <property type="project" value="UniProtKB-UniRule"/>
</dbReference>
<gene>
    <name evidence="3" type="ORF">GQF03_17300</name>
</gene>
<dbReference type="InterPro" id="IPR005490">
    <property type="entry name" value="LD_TPept_cat_dom"/>
</dbReference>
<keyword evidence="1" id="KW-0133">Cell shape</keyword>
<dbReference type="PANTHER" id="PTHR38589:SF1">
    <property type="entry name" value="BLR0621 PROTEIN"/>
    <property type="match status" value="1"/>
</dbReference>
<comment type="pathway">
    <text evidence="1">Cell wall biogenesis; peptidoglycan biosynthesis.</text>
</comment>